<organism evidence="4 5">
    <name type="scientific">Apiospora saccharicola</name>
    <dbReference type="NCBI Taxonomy" id="335842"/>
    <lineage>
        <taxon>Eukaryota</taxon>
        <taxon>Fungi</taxon>
        <taxon>Dikarya</taxon>
        <taxon>Ascomycota</taxon>
        <taxon>Pezizomycotina</taxon>
        <taxon>Sordariomycetes</taxon>
        <taxon>Xylariomycetidae</taxon>
        <taxon>Amphisphaeriales</taxon>
        <taxon>Apiosporaceae</taxon>
        <taxon>Apiospora</taxon>
    </lineage>
</organism>
<evidence type="ECO:0000313" key="4">
    <source>
        <dbReference type="EMBL" id="KAK8057773.1"/>
    </source>
</evidence>
<feature type="region of interest" description="Disordered" evidence="1">
    <location>
        <begin position="346"/>
        <end position="368"/>
    </location>
</feature>
<dbReference type="EMBL" id="JAQQWM010000007">
    <property type="protein sequence ID" value="KAK8057773.1"/>
    <property type="molecule type" value="Genomic_DNA"/>
</dbReference>
<keyword evidence="2" id="KW-1133">Transmembrane helix</keyword>
<dbReference type="PANTHER" id="PTHR30383">
    <property type="entry name" value="THIOESTERASE 1/PROTEASE 1/LYSOPHOSPHOLIPASE L1"/>
    <property type="match status" value="1"/>
</dbReference>
<dbReference type="InterPro" id="IPR013830">
    <property type="entry name" value="SGNH_hydro"/>
</dbReference>
<evidence type="ECO:0000259" key="3">
    <source>
        <dbReference type="Pfam" id="PF13472"/>
    </source>
</evidence>
<name>A0ABR1UFT8_9PEZI</name>
<keyword evidence="5" id="KW-1185">Reference proteome</keyword>
<protein>
    <recommendedName>
        <fullName evidence="3">SGNH hydrolase-type esterase domain-containing protein</fullName>
    </recommendedName>
</protein>
<feature type="domain" description="SGNH hydrolase-type esterase" evidence="3">
    <location>
        <begin position="182"/>
        <end position="317"/>
    </location>
</feature>
<accession>A0ABR1UFT8</accession>
<reference evidence="4 5" key="1">
    <citation type="submission" date="2023-01" db="EMBL/GenBank/DDBJ databases">
        <title>Analysis of 21 Apiospora genomes using comparative genomics revels a genus with tremendous synthesis potential of carbohydrate active enzymes and secondary metabolites.</title>
        <authorList>
            <person name="Sorensen T."/>
        </authorList>
    </citation>
    <scope>NUCLEOTIDE SEQUENCE [LARGE SCALE GENOMIC DNA]</scope>
    <source>
        <strain evidence="4 5">CBS 83171</strain>
    </source>
</reference>
<dbReference type="SUPFAM" id="SSF52266">
    <property type="entry name" value="SGNH hydrolase"/>
    <property type="match status" value="1"/>
</dbReference>
<feature type="region of interest" description="Disordered" evidence="1">
    <location>
        <begin position="67"/>
        <end position="120"/>
    </location>
</feature>
<evidence type="ECO:0000256" key="2">
    <source>
        <dbReference type="SAM" id="Phobius"/>
    </source>
</evidence>
<dbReference type="InterPro" id="IPR036514">
    <property type="entry name" value="SGNH_hydro_sf"/>
</dbReference>
<proteinExistence type="predicted"/>
<comment type="caution">
    <text evidence="4">The sequence shown here is derived from an EMBL/GenBank/DDBJ whole genome shotgun (WGS) entry which is preliminary data.</text>
</comment>
<dbReference type="Gene3D" id="3.40.50.1110">
    <property type="entry name" value="SGNH hydrolase"/>
    <property type="match status" value="1"/>
</dbReference>
<dbReference type="Proteomes" id="UP001446871">
    <property type="component" value="Unassembled WGS sequence"/>
</dbReference>
<dbReference type="Pfam" id="PF13472">
    <property type="entry name" value="Lipase_GDSL_2"/>
    <property type="match status" value="1"/>
</dbReference>
<feature type="compositionally biased region" description="Low complexity" evidence="1">
    <location>
        <begin position="346"/>
        <end position="359"/>
    </location>
</feature>
<keyword evidence="2" id="KW-0472">Membrane</keyword>
<dbReference type="InterPro" id="IPR051532">
    <property type="entry name" value="Ester_Hydrolysis_Enzymes"/>
</dbReference>
<keyword evidence="2" id="KW-0812">Transmembrane</keyword>
<gene>
    <name evidence="4" type="ORF">PG996_011710</name>
</gene>
<dbReference type="PANTHER" id="PTHR30383:SF31">
    <property type="entry name" value="SGNH HYDROLASE-TYPE ESTERASE DOMAIN-CONTAINING PROTEIN-RELATED"/>
    <property type="match status" value="1"/>
</dbReference>
<feature type="compositionally biased region" description="Low complexity" evidence="1">
    <location>
        <begin position="67"/>
        <end position="102"/>
    </location>
</feature>
<sequence>MQKAGSGKSGSRLGFLRTKKVLAVLSLLVVVAVILIGMFLSRLESDGRTGLQETFHKALGASNVFANHHQNSSNNDNNNNQSQAAEGKGPSSTQLPSDSSSPNGTDSHGAATTDDKRQFPGSIANGTALRIMPLGASTVRGEHSPGNAGFRKPLRDALVALKVPVNMVGSQKVGDFADNDVEAYLGLRVAQIHERSKPAVQKWKPNIFLINAGINNALLKTELDTAGADMDKFVRDLLTASPRALVVLSTLTPSRIPHCEPLIQDINRQFMDVHARFQKEGLPVVVADVHYDGPEPDALKLSDITDDGTHPTHDGYEQIARIYARAIQRADSSKFLQVPVPLAGVPDDGAAPAATSASKSTRRHNTAAHNEHIRRFLHMKRDLCITSNPGLFGNP</sequence>
<evidence type="ECO:0000313" key="5">
    <source>
        <dbReference type="Proteomes" id="UP001446871"/>
    </source>
</evidence>
<feature type="transmembrane region" description="Helical" evidence="2">
    <location>
        <begin position="21"/>
        <end position="40"/>
    </location>
</feature>
<evidence type="ECO:0000256" key="1">
    <source>
        <dbReference type="SAM" id="MobiDB-lite"/>
    </source>
</evidence>